<evidence type="ECO:0000313" key="1">
    <source>
        <dbReference type="EMBL" id="KAK3878712.1"/>
    </source>
</evidence>
<keyword evidence="3" id="KW-1185">Reference proteome</keyword>
<sequence length="90" mass="9774">METPQMMKSTVNVFFLAKVVVDSQSRRKAGISSRPPRKVYRISAVIMSSDPVSCHFSVASASAAPVEGGCTAFTSVPTHSTLRQVQTHYE</sequence>
<accession>A0AAE1FQV4</accession>
<dbReference type="EMBL" id="JAWQEG010001525">
    <property type="protein sequence ID" value="KAK3878715.1"/>
    <property type="molecule type" value="Genomic_DNA"/>
</dbReference>
<organism evidence="2 3">
    <name type="scientific">Petrolisthes cinctipes</name>
    <name type="common">Flat porcelain crab</name>
    <dbReference type="NCBI Taxonomy" id="88211"/>
    <lineage>
        <taxon>Eukaryota</taxon>
        <taxon>Metazoa</taxon>
        <taxon>Ecdysozoa</taxon>
        <taxon>Arthropoda</taxon>
        <taxon>Crustacea</taxon>
        <taxon>Multicrustacea</taxon>
        <taxon>Malacostraca</taxon>
        <taxon>Eumalacostraca</taxon>
        <taxon>Eucarida</taxon>
        <taxon>Decapoda</taxon>
        <taxon>Pleocyemata</taxon>
        <taxon>Anomura</taxon>
        <taxon>Galatheoidea</taxon>
        <taxon>Porcellanidae</taxon>
        <taxon>Petrolisthes</taxon>
    </lineage>
</organism>
<dbReference type="AlphaFoldDB" id="A0AAE1FQV4"/>
<proteinExistence type="predicted"/>
<evidence type="ECO:0000313" key="2">
    <source>
        <dbReference type="EMBL" id="KAK3878715.1"/>
    </source>
</evidence>
<dbReference type="EMBL" id="JAWQEG010001525">
    <property type="protein sequence ID" value="KAK3878712.1"/>
    <property type="molecule type" value="Genomic_DNA"/>
</dbReference>
<gene>
    <name evidence="1" type="ORF">Pcinc_016659</name>
    <name evidence="2" type="ORF">Pcinc_016662</name>
</gene>
<reference evidence="2" key="1">
    <citation type="submission" date="2023-10" db="EMBL/GenBank/DDBJ databases">
        <title>Genome assemblies of two species of porcelain crab, Petrolisthes cinctipes and Petrolisthes manimaculis (Anomura: Porcellanidae).</title>
        <authorList>
            <person name="Angst P."/>
        </authorList>
    </citation>
    <scope>NUCLEOTIDE SEQUENCE</scope>
    <source>
        <strain evidence="2">PB745_01</strain>
        <tissue evidence="2">Gill</tissue>
    </source>
</reference>
<dbReference type="Proteomes" id="UP001286313">
    <property type="component" value="Unassembled WGS sequence"/>
</dbReference>
<protein>
    <submittedName>
        <fullName evidence="2">Uncharacterized protein</fullName>
    </submittedName>
</protein>
<comment type="caution">
    <text evidence="2">The sequence shown here is derived from an EMBL/GenBank/DDBJ whole genome shotgun (WGS) entry which is preliminary data.</text>
</comment>
<evidence type="ECO:0000313" key="3">
    <source>
        <dbReference type="Proteomes" id="UP001286313"/>
    </source>
</evidence>
<name>A0AAE1FQV4_PETCI</name>